<keyword evidence="1" id="KW-1133">Transmembrane helix</keyword>
<accession>A0AAN9F1J5</accession>
<reference evidence="2 3" key="1">
    <citation type="submission" date="2024-01" db="EMBL/GenBank/DDBJ databases">
        <title>The genomes of 5 underutilized Papilionoideae crops provide insights into root nodulation and disease resistanc.</title>
        <authorList>
            <person name="Yuan L."/>
        </authorList>
    </citation>
    <scope>NUCLEOTIDE SEQUENCE [LARGE SCALE GENOMIC DNA]</scope>
    <source>
        <strain evidence="2">ZHUSHIDOU_FW_LH</strain>
        <tissue evidence="2">Leaf</tissue>
    </source>
</reference>
<sequence>MTKKKYQIKIKKRPQVNRRENKTCSCGILRPKFPITYQNSCLHTRGNSNISCSYRGYQIAPSFSVLLPFYLSYILVSYF</sequence>
<keyword evidence="3" id="KW-1185">Reference proteome</keyword>
<dbReference type="Proteomes" id="UP001372338">
    <property type="component" value="Unassembled WGS sequence"/>
</dbReference>
<organism evidence="2 3">
    <name type="scientific">Crotalaria pallida</name>
    <name type="common">Smooth rattlebox</name>
    <name type="synonym">Crotalaria striata</name>
    <dbReference type="NCBI Taxonomy" id="3830"/>
    <lineage>
        <taxon>Eukaryota</taxon>
        <taxon>Viridiplantae</taxon>
        <taxon>Streptophyta</taxon>
        <taxon>Embryophyta</taxon>
        <taxon>Tracheophyta</taxon>
        <taxon>Spermatophyta</taxon>
        <taxon>Magnoliopsida</taxon>
        <taxon>eudicotyledons</taxon>
        <taxon>Gunneridae</taxon>
        <taxon>Pentapetalae</taxon>
        <taxon>rosids</taxon>
        <taxon>fabids</taxon>
        <taxon>Fabales</taxon>
        <taxon>Fabaceae</taxon>
        <taxon>Papilionoideae</taxon>
        <taxon>50 kb inversion clade</taxon>
        <taxon>genistoids sensu lato</taxon>
        <taxon>core genistoids</taxon>
        <taxon>Crotalarieae</taxon>
        <taxon>Crotalaria</taxon>
    </lineage>
</organism>
<feature type="transmembrane region" description="Helical" evidence="1">
    <location>
        <begin position="59"/>
        <end position="78"/>
    </location>
</feature>
<keyword evidence="1" id="KW-0812">Transmembrane</keyword>
<evidence type="ECO:0000313" key="2">
    <source>
        <dbReference type="EMBL" id="KAK7267929.1"/>
    </source>
</evidence>
<dbReference type="EMBL" id="JAYWIO010000004">
    <property type="protein sequence ID" value="KAK7267929.1"/>
    <property type="molecule type" value="Genomic_DNA"/>
</dbReference>
<gene>
    <name evidence="2" type="ORF">RIF29_20610</name>
</gene>
<comment type="caution">
    <text evidence="2">The sequence shown here is derived from an EMBL/GenBank/DDBJ whole genome shotgun (WGS) entry which is preliminary data.</text>
</comment>
<dbReference type="AlphaFoldDB" id="A0AAN9F1J5"/>
<name>A0AAN9F1J5_CROPI</name>
<evidence type="ECO:0000313" key="3">
    <source>
        <dbReference type="Proteomes" id="UP001372338"/>
    </source>
</evidence>
<evidence type="ECO:0000256" key="1">
    <source>
        <dbReference type="SAM" id="Phobius"/>
    </source>
</evidence>
<keyword evidence="1" id="KW-0472">Membrane</keyword>
<protein>
    <submittedName>
        <fullName evidence="2">Uncharacterized protein</fullName>
    </submittedName>
</protein>
<proteinExistence type="predicted"/>